<reference evidence="2" key="1">
    <citation type="submission" date="2022-07" db="EMBL/GenBank/DDBJ databases">
        <title>Genome Sequence of Physisporinus lineatus.</title>
        <authorList>
            <person name="Buettner E."/>
        </authorList>
    </citation>
    <scope>NUCLEOTIDE SEQUENCE</scope>
    <source>
        <strain evidence="2">VT162</strain>
    </source>
</reference>
<evidence type="ECO:0000313" key="3">
    <source>
        <dbReference type="Proteomes" id="UP001212997"/>
    </source>
</evidence>
<organism evidence="2 3">
    <name type="scientific">Meripilus lineatus</name>
    <dbReference type="NCBI Taxonomy" id="2056292"/>
    <lineage>
        <taxon>Eukaryota</taxon>
        <taxon>Fungi</taxon>
        <taxon>Dikarya</taxon>
        <taxon>Basidiomycota</taxon>
        <taxon>Agaricomycotina</taxon>
        <taxon>Agaricomycetes</taxon>
        <taxon>Polyporales</taxon>
        <taxon>Meripilaceae</taxon>
        <taxon>Meripilus</taxon>
    </lineage>
</organism>
<evidence type="ECO:0000256" key="1">
    <source>
        <dbReference type="SAM" id="MobiDB-lite"/>
    </source>
</evidence>
<dbReference type="AlphaFoldDB" id="A0AAD5UNL2"/>
<dbReference type="Proteomes" id="UP001212997">
    <property type="component" value="Unassembled WGS sequence"/>
</dbReference>
<comment type="caution">
    <text evidence="2">The sequence shown here is derived from an EMBL/GenBank/DDBJ whole genome shotgun (WGS) entry which is preliminary data.</text>
</comment>
<name>A0AAD5UNL2_9APHY</name>
<feature type="compositionally biased region" description="Basic and acidic residues" evidence="1">
    <location>
        <begin position="138"/>
        <end position="150"/>
    </location>
</feature>
<proteinExistence type="predicted"/>
<feature type="compositionally biased region" description="Polar residues" evidence="1">
    <location>
        <begin position="75"/>
        <end position="84"/>
    </location>
</feature>
<dbReference type="EMBL" id="JANAWD010001586">
    <property type="protein sequence ID" value="KAJ3473062.1"/>
    <property type="molecule type" value="Genomic_DNA"/>
</dbReference>
<keyword evidence="3" id="KW-1185">Reference proteome</keyword>
<evidence type="ECO:0000313" key="2">
    <source>
        <dbReference type="EMBL" id="KAJ3473062.1"/>
    </source>
</evidence>
<gene>
    <name evidence="2" type="ORF">NLI96_g13151</name>
</gene>
<accession>A0AAD5UNL2</accession>
<sequence>MAARTITKTNRKGSKTKESTEPPVPSTEEQGSSKEGQPDNKAGEDPSLGTLSSLTSLDDNSMGNFRYSGTRRTTEPASPSATHPQNERGDRSPSTTSMRETALDDSNPRIMGAFIESPQHGLGYVDQGRPAQSSTPKAKAEGDHQSDIVRRSPNQSDYLGGLPGISSVSQRGRGLDQSYLDESREVWSTPEPQTPSERRRQRIEDSRTEFANIFEDARQAAEEFTRASQELIASHRYSANEQAILAQSRDRAMSAIAEANRMANLYNQASQSFHREYQSTTSVERGNLLTQTRPESNRSSSTIRRVDYTSTPTIQRRIKPETDEELRDLALGQVPQHWGNYNNPLHTQTPPIGGGQSNYRRDEVHFETGSESQRRDHAHNWTDPEILRRRRTTWRG</sequence>
<feature type="region of interest" description="Disordered" evidence="1">
    <location>
        <begin position="1"/>
        <end position="203"/>
    </location>
</feature>
<protein>
    <submittedName>
        <fullName evidence="2">Uncharacterized protein</fullName>
    </submittedName>
</protein>
<feature type="compositionally biased region" description="Low complexity" evidence="1">
    <location>
        <begin position="47"/>
        <end position="57"/>
    </location>
</feature>